<evidence type="ECO:0000256" key="4">
    <source>
        <dbReference type="ARBA" id="ARBA00023002"/>
    </source>
</evidence>
<name>A0A853BTG3_9ACTN</name>
<dbReference type="GO" id="GO:0010181">
    <property type="term" value="F:FMN binding"/>
    <property type="evidence" value="ECO:0007669"/>
    <property type="project" value="InterPro"/>
</dbReference>
<feature type="binding site" evidence="5">
    <location>
        <position position="114"/>
    </location>
    <ligand>
        <name>FMN</name>
        <dbReference type="ChEBI" id="CHEBI:58210"/>
    </ligand>
</feature>
<organism evidence="8 9">
    <name type="scientific">Streptomonospora nanhaiensis</name>
    <dbReference type="NCBI Taxonomy" id="1323731"/>
    <lineage>
        <taxon>Bacteria</taxon>
        <taxon>Bacillati</taxon>
        <taxon>Actinomycetota</taxon>
        <taxon>Actinomycetes</taxon>
        <taxon>Streptosporangiales</taxon>
        <taxon>Nocardiopsidaceae</taxon>
        <taxon>Streptomonospora</taxon>
    </lineage>
</organism>
<feature type="binding site" evidence="5">
    <location>
        <position position="204"/>
    </location>
    <ligand>
        <name>FMN</name>
        <dbReference type="ChEBI" id="CHEBI:58210"/>
    </ligand>
</feature>
<keyword evidence="4 8" id="KW-0560">Oxidoreductase</keyword>
<evidence type="ECO:0000256" key="1">
    <source>
        <dbReference type="ARBA" id="ARBA00007301"/>
    </source>
</evidence>
<dbReference type="Proteomes" id="UP000575985">
    <property type="component" value="Unassembled WGS sequence"/>
</dbReference>
<dbReference type="GO" id="GO:0008615">
    <property type="term" value="P:pyridoxine biosynthetic process"/>
    <property type="evidence" value="ECO:0007669"/>
    <property type="project" value="InterPro"/>
</dbReference>
<feature type="domain" description="Pyridoxine 5'-phosphate oxidase dimerisation C-terminal" evidence="7">
    <location>
        <begin position="181"/>
        <end position="223"/>
    </location>
</feature>
<evidence type="ECO:0000256" key="2">
    <source>
        <dbReference type="ARBA" id="ARBA00022630"/>
    </source>
</evidence>
<dbReference type="Pfam" id="PF10590">
    <property type="entry name" value="PNP_phzG_C"/>
    <property type="match status" value="1"/>
</dbReference>
<dbReference type="SUPFAM" id="SSF50475">
    <property type="entry name" value="FMN-binding split barrel"/>
    <property type="match status" value="1"/>
</dbReference>
<evidence type="ECO:0000256" key="5">
    <source>
        <dbReference type="PIRSR" id="PIRSR000190-2"/>
    </source>
</evidence>
<gene>
    <name evidence="8" type="ORF">HNR12_005366</name>
</gene>
<reference evidence="8 9" key="1">
    <citation type="submission" date="2020-07" db="EMBL/GenBank/DDBJ databases">
        <title>Sequencing the genomes of 1000 actinobacteria strains.</title>
        <authorList>
            <person name="Klenk H.-P."/>
        </authorList>
    </citation>
    <scope>NUCLEOTIDE SEQUENCE [LARGE SCALE GENOMIC DNA]</scope>
    <source>
        <strain evidence="8 9">DSM 45927</strain>
    </source>
</reference>
<dbReference type="PANTHER" id="PTHR10851">
    <property type="entry name" value="PYRIDOXINE-5-PHOSPHATE OXIDASE"/>
    <property type="match status" value="1"/>
</dbReference>
<evidence type="ECO:0000313" key="9">
    <source>
        <dbReference type="Proteomes" id="UP000575985"/>
    </source>
</evidence>
<dbReference type="InterPro" id="IPR000659">
    <property type="entry name" value="Pyridox_Oxase"/>
</dbReference>
<dbReference type="GO" id="GO:0004733">
    <property type="term" value="F:pyridoxamine phosphate oxidase activity"/>
    <property type="evidence" value="ECO:0007669"/>
    <property type="project" value="UniProtKB-EC"/>
</dbReference>
<dbReference type="PIRSF" id="PIRSF000190">
    <property type="entry name" value="Pyd_amn-ph_oxd"/>
    <property type="match status" value="1"/>
</dbReference>
<dbReference type="EMBL" id="JACCFO010000001">
    <property type="protein sequence ID" value="NYI99089.1"/>
    <property type="molecule type" value="Genomic_DNA"/>
</dbReference>
<dbReference type="RefSeq" id="WP_179770128.1">
    <property type="nucleotide sequence ID" value="NZ_JACCFO010000001.1"/>
</dbReference>
<accession>A0A853BTG3</accession>
<comment type="cofactor">
    <cofactor evidence="5">
        <name>FMN</name>
        <dbReference type="ChEBI" id="CHEBI:58210"/>
    </cofactor>
    <text evidence="5">Binds 1 FMN per subunit.</text>
</comment>
<dbReference type="InterPro" id="IPR012349">
    <property type="entry name" value="Split_barrel_FMN-bd"/>
</dbReference>
<dbReference type="EC" id="1.4.3.5" evidence="8"/>
<evidence type="ECO:0000256" key="3">
    <source>
        <dbReference type="ARBA" id="ARBA00022643"/>
    </source>
</evidence>
<feature type="binding site" evidence="5">
    <location>
        <position position="194"/>
    </location>
    <ligand>
        <name>FMN</name>
        <dbReference type="ChEBI" id="CHEBI:58210"/>
    </ligand>
</feature>
<evidence type="ECO:0000259" key="6">
    <source>
        <dbReference type="Pfam" id="PF01243"/>
    </source>
</evidence>
<comment type="caution">
    <text evidence="8">The sequence shown here is derived from an EMBL/GenBank/DDBJ whole genome shotgun (WGS) entry which is preliminary data.</text>
</comment>
<keyword evidence="3 5" id="KW-0288">FMN</keyword>
<dbReference type="Gene3D" id="2.30.110.10">
    <property type="entry name" value="Electron Transport, Fmn-binding Protein, Chain A"/>
    <property type="match status" value="1"/>
</dbReference>
<dbReference type="InterPro" id="IPR019576">
    <property type="entry name" value="Pyridoxamine_oxidase_dimer_C"/>
</dbReference>
<keyword evidence="9" id="KW-1185">Reference proteome</keyword>
<comment type="similarity">
    <text evidence="1">Belongs to the pyridoxamine 5'-phosphate oxidase family.</text>
</comment>
<protein>
    <submittedName>
        <fullName evidence="8">Pyridoxamine 5'-phosphate oxidase</fullName>
        <ecNumber evidence="8">1.4.3.5</ecNumber>
    </submittedName>
</protein>
<dbReference type="InterPro" id="IPR011576">
    <property type="entry name" value="Pyridox_Oxase_N"/>
</dbReference>
<keyword evidence="2" id="KW-0285">Flavoprotein</keyword>
<feature type="domain" description="Pyridoxamine 5'-phosphate oxidase N-terminal" evidence="6">
    <location>
        <begin position="43"/>
        <end position="141"/>
    </location>
</feature>
<dbReference type="AlphaFoldDB" id="A0A853BTG3"/>
<sequence length="223" mass="24521">MADVGDDLRELLRGLEVLGGPLPAFDPGEAPDDPTDLFAAWLVDAVEAGVAEPHAMTLSTVTPEGRPEARVLILKSVDRAGWRFAVSTAGAKGRDLAHSPYVALTFHWRELGRQVRVSGRAEAEEPERAAADFLARSASARELVLLGRQSEVLADPADIDRELGPVRDRLAAEPGLVPKEWTSYLVIADKVEFWQGAASRRHTRLRYSRATGTGPWRRDRLWP</sequence>
<feature type="binding site" evidence="5">
    <location>
        <position position="92"/>
    </location>
    <ligand>
        <name>FMN</name>
        <dbReference type="ChEBI" id="CHEBI:58210"/>
    </ligand>
</feature>
<proteinExistence type="inferred from homology"/>
<evidence type="ECO:0000313" key="8">
    <source>
        <dbReference type="EMBL" id="NYI99089.1"/>
    </source>
</evidence>
<dbReference type="Pfam" id="PF01243">
    <property type="entry name" value="PNPOx_N"/>
    <property type="match status" value="1"/>
</dbReference>
<evidence type="ECO:0000259" key="7">
    <source>
        <dbReference type="Pfam" id="PF10590"/>
    </source>
</evidence>
<dbReference type="PANTHER" id="PTHR10851:SF0">
    <property type="entry name" value="PYRIDOXINE-5'-PHOSPHATE OXIDASE"/>
    <property type="match status" value="1"/>
</dbReference>
<dbReference type="NCBIfam" id="NF004231">
    <property type="entry name" value="PRK05679.1"/>
    <property type="match status" value="1"/>
</dbReference>
<feature type="binding site" evidence="5">
    <location>
        <begin position="149"/>
        <end position="150"/>
    </location>
    <ligand>
        <name>FMN</name>
        <dbReference type="ChEBI" id="CHEBI:58210"/>
    </ligand>
</feature>
<feature type="binding site" evidence="5">
    <location>
        <begin position="70"/>
        <end position="75"/>
    </location>
    <ligand>
        <name>FMN</name>
        <dbReference type="ChEBI" id="CHEBI:58210"/>
    </ligand>
</feature>